<dbReference type="Pfam" id="PF02311">
    <property type="entry name" value="AraC_binding"/>
    <property type="match status" value="1"/>
</dbReference>
<dbReference type="Pfam" id="PF12833">
    <property type="entry name" value="HTH_18"/>
    <property type="match status" value="1"/>
</dbReference>
<dbReference type="Gene3D" id="1.10.10.60">
    <property type="entry name" value="Homeodomain-like"/>
    <property type="match status" value="2"/>
</dbReference>
<organism evidence="1">
    <name type="scientific">Turicibacter sanguinis</name>
    <dbReference type="NCBI Taxonomy" id="154288"/>
    <lineage>
        <taxon>Bacteria</taxon>
        <taxon>Bacillati</taxon>
        <taxon>Bacillota</taxon>
        <taxon>Erysipelotrichia</taxon>
        <taxon>Erysipelotrichales</taxon>
        <taxon>Turicibacteraceae</taxon>
        <taxon>Turicibacter</taxon>
    </lineage>
</organism>
<dbReference type="GO" id="GO:0003700">
    <property type="term" value="F:DNA-binding transcription factor activity"/>
    <property type="evidence" value="ECO:0007669"/>
    <property type="project" value="InterPro"/>
</dbReference>
<name>A0A6G2CIS0_9FIRM</name>
<dbReference type="GO" id="GO:0043565">
    <property type="term" value="F:sequence-specific DNA binding"/>
    <property type="evidence" value="ECO:0007669"/>
    <property type="project" value="InterPro"/>
</dbReference>
<dbReference type="PANTHER" id="PTHR43280:SF28">
    <property type="entry name" value="HTH-TYPE TRANSCRIPTIONAL ACTIVATOR RHAS"/>
    <property type="match status" value="1"/>
</dbReference>
<dbReference type="EMBL" id="WMQV01000009">
    <property type="protein sequence ID" value="MTL94042.1"/>
    <property type="molecule type" value="Genomic_DNA"/>
</dbReference>
<dbReference type="AlphaFoldDB" id="A0A6G2CIS0"/>
<dbReference type="InterPro" id="IPR009057">
    <property type="entry name" value="Homeodomain-like_sf"/>
</dbReference>
<sequence>MLELKLFQDHSEDVAYNFTDFCIRSNFARLSDYPNMSAANHWHDDFEFTIILHGKMAYSINGKPYLLTEGQAIFVNSGHMHYGFSSNGDECEFICILLPPSLISAIPRIADHYVNPLKQDSSHPFFIFDPKITWQRQFIEHLKQLHQLCQKQSEGFELQIMSLFYTIAYQLYHHVKQDQTAHESFLDKGIGPLRQMISYIQQNYSAKVTLNDIAIAGNVCRSNCCKIFQKFLNQSPIGYLTEYRLEKSLFLLKTTNYTITEIALQCGFNSSSYFTETFRKELNCTPSDYRKKHKH</sequence>
<dbReference type="PRINTS" id="PR00032">
    <property type="entry name" value="HTHARAC"/>
</dbReference>
<dbReference type="RefSeq" id="WP_129821561.1">
    <property type="nucleotide sequence ID" value="NZ_JADOZG010000002.1"/>
</dbReference>
<dbReference type="InterPro" id="IPR003313">
    <property type="entry name" value="AraC-bd"/>
</dbReference>
<dbReference type="Gene3D" id="2.60.120.10">
    <property type="entry name" value="Jelly Rolls"/>
    <property type="match status" value="1"/>
</dbReference>
<proteinExistence type="predicted"/>
<dbReference type="SUPFAM" id="SSF46689">
    <property type="entry name" value="Homeodomain-like"/>
    <property type="match status" value="2"/>
</dbReference>
<protein>
    <submittedName>
        <fullName evidence="1">Helix-turn-helix domain-containing protein</fullName>
    </submittedName>
</protein>
<reference evidence="1" key="1">
    <citation type="journal article" date="2019" name="Nat. Med.">
        <title>A library of human gut bacterial isolates paired with longitudinal multiomics data enables mechanistic microbiome research.</title>
        <authorList>
            <person name="Poyet M."/>
            <person name="Groussin M."/>
            <person name="Gibbons S.M."/>
            <person name="Avila-Pacheco J."/>
            <person name="Jiang X."/>
            <person name="Kearney S.M."/>
            <person name="Perrotta A.R."/>
            <person name="Berdy B."/>
            <person name="Zhao S."/>
            <person name="Lieberman T.D."/>
            <person name="Swanson P.K."/>
            <person name="Smith M."/>
            <person name="Roesemann S."/>
            <person name="Alexander J.E."/>
            <person name="Rich S.A."/>
            <person name="Livny J."/>
            <person name="Vlamakis H."/>
            <person name="Clish C."/>
            <person name="Bullock K."/>
            <person name="Deik A."/>
            <person name="Scott J."/>
            <person name="Pierce K.A."/>
            <person name="Xavier R.J."/>
            <person name="Alm E.J."/>
        </authorList>
    </citation>
    <scope>NUCLEOTIDE SEQUENCE</scope>
    <source>
        <strain evidence="1">BIOML-A179</strain>
    </source>
</reference>
<dbReference type="PROSITE" id="PS00041">
    <property type="entry name" value="HTH_ARAC_FAMILY_1"/>
    <property type="match status" value="1"/>
</dbReference>
<evidence type="ECO:0000313" key="1">
    <source>
        <dbReference type="EMBL" id="MTL94042.1"/>
    </source>
</evidence>
<dbReference type="InterPro" id="IPR014710">
    <property type="entry name" value="RmlC-like_jellyroll"/>
</dbReference>
<dbReference type="SMART" id="SM00342">
    <property type="entry name" value="HTH_ARAC"/>
    <property type="match status" value="1"/>
</dbReference>
<dbReference type="InterPro" id="IPR020449">
    <property type="entry name" value="Tscrpt_reg_AraC-type_HTH"/>
</dbReference>
<dbReference type="InterPro" id="IPR018060">
    <property type="entry name" value="HTH_AraC"/>
</dbReference>
<gene>
    <name evidence="1" type="ORF">GMA64_05850</name>
</gene>
<dbReference type="InterPro" id="IPR018062">
    <property type="entry name" value="HTH_AraC-typ_CS"/>
</dbReference>
<dbReference type="PROSITE" id="PS01124">
    <property type="entry name" value="HTH_ARAC_FAMILY_2"/>
    <property type="match status" value="1"/>
</dbReference>
<comment type="caution">
    <text evidence="1">The sequence shown here is derived from an EMBL/GenBank/DDBJ whole genome shotgun (WGS) entry which is preliminary data.</text>
</comment>
<accession>A0A6G2CIS0</accession>
<dbReference type="SUPFAM" id="SSF51215">
    <property type="entry name" value="Regulatory protein AraC"/>
    <property type="match status" value="1"/>
</dbReference>
<dbReference type="InterPro" id="IPR037923">
    <property type="entry name" value="HTH-like"/>
</dbReference>
<dbReference type="PANTHER" id="PTHR43280">
    <property type="entry name" value="ARAC-FAMILY TRANSCRIPTIONAL REGULATOR"/>
    <property type="match status" value="1"/>
</dbReference>